<sequence length="87" mass="10097">MSGSKNHGKEGSKKGKEVERLGIMNVEVPTQTKKPESMPKLCTCYHLCQHKKMARYEQNKGKKREERPHVHGVLRHAERKAKKYIID</sequence>
<reference evidence="2" key="2">
    <citation type="journal article" date="2023" name="IMA Fungus">
        <title>Comparative genomic study of the Penicillium genus elucidates a diverse pangenome and 15 lateral gene transfer events.</title>
        <authorList>
            <person name="Petersen C."/>
            <person name="Sorensen T."/>
            <person name="Nielsen M.R."/>
            <person name="Sondergaard T.E."/>
            <person name="Sorensen J.L."/>
            <person name="Fitzpatrick D.A."/>
            <person name="Frisvad J.C."/>
            <person name="Nielsen K.L."/>
        </authorList>
    </citation>
    <scope>NUCLEOTIDE SEQUENCE</scope>
    <source>
        <strain evidence="2">IBT 29677</strain>
    </source>
</reference>
<dbReference type="AlphaFoldDB" id="A0A9W9VQP2"/>
<proteinExistence type="predicted"/>
<feature type="region of interest" description="Disordered" evidence="1">
    <location>
        <begin position="1"/>
        <end position="36"/>
    </location>
</feature>
<reference evidence="2" key="1">
    <citation type="submission" date="2022-12" db="EMBL/GenBank/DDBJ databases">
        <authorList>
            <person name="Petersen C."/>
        </authorList>
    </citation>
    <scope>NUCLEOTIDE SEQUENCE</scope>
    <source>
        <strain evidence="2">IBT 29677</strain>
    </source>
</reference>
<dbReference type="RefSeq" id="XP_056485376.1">
    <property type="nucleotide sequence ID" value="XM_056634756.1"/>
</dbReference>
<dbReference type="Proteomes" id="UP001147747">
    <property type="component" value="Unassembled WGS sequence"/>
</dbReference>
<evidence type="ECO:0000313" key="3">
    <source>
        <dbReference type="Proteomes" id="UP001147747"/>
    </source>
</evidence>
<feature type="compositionally biased region" description="Basic and acidic residues" evidence="1">
    <location>
        <begin position="7"/>
        <end position="20"/>
    </location>
</feature>
<gene>
    <name evidence="2" type="ORF">N7509_010119</name>
</gene>
<evidence type="ECO:0000313" key="2">
    <source>
        <dbReference type="EMBL" id="KAJ5387578.1"/>
    </source>
</evidence>
<comment type="caution">
    <text evidence="2">The sequence shown here is derived from an EMBL/GenBank/DDBJ whole genome shotgun (WGS) entry which is preliminary data.</text>
</comment>
<protein>
    <submittedName>
        <fullName evidence="2">Uncharacterized protein</fullName>
    </submittedName>
</protein>
<dbReference type="GeneID" id="81373736"/>
<keyword evidence="3" id="KW-1185">Reference proteome</keyword>
<dbReference type="OrthoDB" id="4364697at2759"/>
<name>A0A9W9VQP2_9EURO</name>
<evidence type="ECO:0000256" key="1">
    <source>
        <dbReference type="SAM" id="MobiDB-lite"/>
    </source>
</evidence>
<accession>A0A9W9VQP2</accession>
<organism evidence="2 3">
    <name type="scientific">Penicillium cosmopolitanum</name>
    <dbReference type="NCBI Taxonomy" id="1131564"/>
    <lineage>
        <taxon>Eukaryota</taxon>
        <taxon>Fungi</taxon>
        <taxon>Dikarya</taxon>
        <taxon>Ascomycota</taxon>
        <taxon>Pezizomycotina</taxon>
        <taxon>Eurotiomycetes</taxon>
        <taxon>Eurotiomycetidae</taxon>
        <taxon>Eurotiales</taxon>
        <taxon>Aspergillaceae</taxon>
        <taxon>Penicillium</taxon>
    </lineage>
</organism>
<dbReference type="EMBL" id="JAPZBU010000009">
    <property type="protein sequence ID" value="KAJ5387578.1"/>
    <property type="molecule type" value="Genomic_DNA"/>
</dbReference>